<protein>
    <submittedName>
        <fullName evidence="1">Uncharacterized protein</fullName>
    </submittedName>
</protein>
<accession>A0ABU9N4S7</accession>
<comment type="caution">
    <text evidence="1">The sequence shown here is derived from an EMBL/GenBank/DDBJ whole genome shotgun (WGS) entry which is preliminary data.</text>
</comment>
<organism evidence="1 2">
    <name type="scientific">Flavobacterium aureirubrum</name>
    <dbReference type="NCBI Taxonomy" id="3133147"/>
    <lineage>
        <taxon>Bacteria</taxon>
        <taxon>Pseudomonadati</taxon>
        <taxon>Bacteroidota</taxon>
        <taxon>Flavobacteriia</taxon>
        <taxon>Flavobacteriales</taxon>
        <taxon>Flavobacteriaceae</taxon>
        <taxon>Flavobacterium</taxon>
    </lineage>
</organism>
<name>A0ABU9N4S7_9FLAO</name>
<proteinExistence type="predicted"/>
<gene>
    <name evidence="1" type="ORF">WFZ85_04130</name>
</gene>
<evidence type="ECO:0000313" key="1">
    <source>
        <dbReference type="EMBL" id="MEM0541792.1"/>
    </source>
</evidence>
<dbReference type="EMBL" id="JBCGDO010000003">
    <property type="protein sequence ID" value="MEM0541792.1"/>
    <property type="molecule type" value="Genomic_DNA"/>
</dbReference>
<dbReference type="Proteomes" id="UP001460072">
    <property type="component" value="Unassembled WGS sequence"/>
</dbReference>
<reference evidence="1 2" key="1">
    <citation type="submission" date="2024-03" db="EMBL/GenBank/DDBJ databases">
        <title>Two novel species of the genus Flavobacterium exhibiting potentially degradation of complex polysaccharides.</title>
        <authorList>
            <person name="Lian X."/>
        </authorList>
    </citation>
    <scope>NUCLEOTIDE SEQUENCE [LARGE SCALE GENOMIC DNA]</scope>
    <source>
        <strain evidence="2">j3</strain>
    </source>
</reference>
<sequence length="228" mass="26036">MKKKELFRSFNFSDGKLVAIGKEKIAYMRRDKIEFEKYGITTANFDALEEEIDKFLDTATDIEKLGTQTDTTAIKDAKAEELRQAIRVVMTRVVLVYEEGSSNFRKFGTETLSKQLDSDLLITGKRVVRVANEFFTALETKGLKADMLAKITVLREELEDLIVDVRLKIAERDIDQQERVEKANAIYETLVKYAVTGQNIWVSTDVAKYNDYIIYNTVSGEAEDETTV</sequence>
<keyword evidence="2" id="KW-1185">Reference proteome</keyword>
<evidence type="ECO:0000313" key="2">
    <source>
        <dbReference type="Proteomes" id="UP001460072"/>
    </source>
</evidence>
<dbReference type="RefSeq" id="WP_342695019.1">
    <property type="nucleotide sequence ID" value="NZ_JBCGDO010000003.1"/>
</dbReference>